<reference evidence="3" key="1">
    <citation type="submission" date="2025-08" db="UniProtKB">
        <authorList>
            <consortium name="RefSeq"/>
        </authorList>
    </citation>
    <scope>IDENTIFICATION</scope>
</reference>
<evidence type="ECO:0000259" key="1">
    <source>
        <dbReference type="PROSITE" id="PS50878"/>
    </source>
</evidence>
<dbReference type="InterPro" id="IPR000477">
    <property type="entry name" value="RT_dom"/>
</dbReference>
<dbReference type="RefSeq" id="XP_030068592.1">
    <property type="nucleotide sequence ID" value="XM_030212732.1"/>
</dbReference>
<dbReference type="PROSITE" id="PS50878">
    <property type="entry name" value="RT_POL"/>
    <property type="match status" value="1"/>
</dbReference>
<sequence>MQKEVLTRGLSFVPSSRYDPFETRRGLYRFFRELRLRLYFGNSDDTNQEPIFPRTGHISRWVPPGIIDPMIQAFQKLVLYDLAKLEERRGNEWSNISGLQRRGIQELANNQNIVIQRADKGGSVVIMDRDKYKQEAIGQLGQDQYYILLDADPTKQLQSEIEIYVNEAAMKDILTKKEKQFLCHPCPAIPYIYFIPKIHKSTRDPPGRPIVSTKNSVLEPLSKYIDRILNPLVSRAESYVRDSMHYIQMLEQLEPTLNKKDLYMVGLDVVALYTNIPQDSAIQIACEQFENLHISQLKIEVLKQLLTWVVCHNYFKFEDLFYKQIKGVAMGASVAPSLACLYMMHFEKRYVYASRWFQYITSWKRYIDDVIMLWHGPMVELRLFLEYLNSVDSNIKFTSRIAQNEIEFLDIKIIRTKEKGFATTIFRKPTDRNVLLHYQSFHHQGLKKGIPVGQLLRLRRLCSSISEFKKQAAEMIERFRARGYPMKILKNAYKRALYAHRPWLMLPKSRSPSKALACVIPFSLKASNISSIIHKHWHVLSIHPEFREHPKVAYRRQANVGELLKKSKQREEEGRHSPCGRCVYCRFSLNTEKIGIPHSDKEFILRYNTNCNSSQVVYCIMCPCELYYIGHTKRPLKNRLAEHVSNLRLKKMMCPLVAHWYECNHTVDQLKCVILTQIPLDRSRGGDISSRLLAIEQRYIYTWQTVTPMGLNQEVEWI</sequence>
<organism evidence="2 3">
    <name type="scientific">Microcaecilia unicolor</name>
    <dbReference type="NCBI Taxonomy" id="1415580"/>
    <lineage>
        <taxon>Eukaryota</taxon>
        <taxon>Metazoa</taxon>
        <taxon>Chordata</taxon>
        <taxon>Craniata</taxon>
        <taxon>Vertebrata</taxon>
        <taxon>Euteleostomi</taxon>
        <taxon>Amphibia</taxon>
        <taxon>Gymnophiona</taxon>
        <taxon>Siphonopidae</taxon>
        <taxon>Microcaecilia</taxon>
    </lineage>
</organism>
<evidence type="ECO:0000313" key="3">
    <source>
        <dbReference type="RefSeq" id="XP_030068592.1"/>
    </source>
</evidence>
<dbReference type="InParanoid" id="A0A6P7YML9"/>
<dbReference type="InterPro" id="IPR058912">
    <property type="entry name" value="HTH_animal"/>
</dbReference>
<dbReference type="CDD" id="cd10442">
    <property type="entry name" value="GIY-YIG_PLEs"/>
    <property type="match status" value="1"/>
</dbReference>
<protein>
    <submittedName>
        <fullName evidence="3">Uncharacterized protein LOC115476378</fullName>
    </submittedName>
</protein>
<dbReference type="Pfam" id="PF26215">
    <property type="entry name" value="HTH_animal"/>
    <property type="match status" value="1"/>
</dbReference>
<dbReference type="PANTHER" id="PTHR21301:SF12">
    <property type="match status" value="1"/>
</dbReference>
<keyword evidence="2" id="KW-1185">Reference proteome</keyword>
<name>A0A6P7YML9_9AMPH</name>
<dbReference type="OrthoDB" id="10025388at2759"/>
<gene>
    <name evidence="3" type="primary">LOC115476378</name>
</gene>
<proteinExistence type="predicted"/>
<evidence type="ECO:0000313" key="2">
    <source>
        <dbReference type="Proteomes" id="UP000515156"/>
    </source>
</evidence>
<dbReference type="Proteomes" id="UP000515156">
    <property type="component" value="Chromosome 8"/>
</dbReference>
<feature type="domain" description="Reverse transcriptase" evidence="1">
    <location>
        <begin position="176"/>
        <end position="425"/>
    </location>
</feature>
<dbReference type="KEGG" id="muo:115476378"/>
<accession>A0A6P7YML9</accession>
<dbReference type="GeneID" id="115476378"/>
<dbReference type="AlphaFoldDB" id="A0A6P7YML9"/>
<dbReference type="PANTHER" id="PTHR21301">
    <property type="entry name" value="REVERSE TRANSCRIPTASE"/>
    <property type="match status" value="1"/>
</dbReference>